<organism evidence="2 3">
    <name type="scientific">Skermanella aerolata</name>
    <dbReference type="NCBI Taxonomy" id="393310"/>
    <lineage>
        <taxon>Bacteria</taxon>
        <taxon>Pseudomonadati</taxon>
        <taxon>Pseudomonadota</taxon>
        <taxon>Alphaproteobacteria</taxon>
        <taxon>Rhodospirillales</taxon>
        <taxon>Azospirillaceae</taxon>
        <taxon>Skermanella</taxon>
    </lineage>
</organism>
<proteinExistence type="predicted"/>
<gene>
    <name evidence="2" type="ORF">SAE02_33500</name>
</gene>
<name>A0A512DRT6_9PROT</name>
<dbReference type="Proteomes" id="UP000321523">
    <property type="component" value="Unassembled WGS sequence"/>
</dbReference>
<keyword evidence="3" id="KW-1185">Reference proteome</keyword>
<evidence type="ECO:0000313" key="3">
    <source>
        <dbReference type="Proteomes" id="UP000321523"/>
    </source>
</evidence>
<dbReference type="Pfam" id="PF20464">
    <property type="entry name" value="MmeI_N"/>
    <property type="match status" value="1"/>
</dbReference>
<dbReference type="AlphaFoldDB" id="A0A512DRT6"/>
<evidence type="ECO:0000259" key="1">
    <source>
        <dbReference type="Pfam" id="PF20464"/>
    </source>
</evidence>
<protein>
    <recommendedName>
        <fullName evidence="1">MmeI-like N-terminal domain-containing protein</fullName>
    </recommendedName>
</protein>
<sequence>MGFLMKLASARTINPSDIFIERWRDSGAAERANCQPFLLELCDLIGVARPDPTRNDDRLNLYVFERTVIYPRAYGAVSTGRIDLYKRGCFVLEAKQGCDHPPAAAPSTTRTRRGMAVRGGAHWERTMREACIQAQTYARALPPWEGWPPFLIIVDVGHSIELFADFTLSGTRYGPFPDASSSRILLEDLARPEIRARLAKVWTTPLDLDPERAPDSEVSPLPRLAARQRAKRATALEAGSCQRAL</sequence>
<comment type="caution">
    <text evidence="2">The sequence shown here is derived from an EMBL/GenBank/DDBJ whole genome shotgun (WGS) entry which is preliminary data.</text>
</comment>
<evidence type="ECO:0000313" key="2">
    <source>
        <dbReference type="EMBL" id="GEO39202.1"/>
    </source>
</evidence>
<dbReference type="InterPro" id="IPR046817">
    <property type="entry name" value="MmeI_N"/>
</dbReference>
<reference evidence="2 3" key="1">
    <citation type="submission" date="2019-07" db="EMBL/GenBank/DDBJ databases">
        <title>Whole genome shotgun sequence of Skermanella aerolata NBRC 106429.</title>
        <authorList>
            <person name="Hosoyama A."/>
            <person name="Uohara A."/>
            <person name="Ohji S."/>
            <person name="Ichikawa N."/>
        </authorList>
    </citation>
    <scope>NUCLEOTIDE SEQUENCE [LARGE SCALE GENOMIC DNA]</scope>
    <source>
        <strain evidence="2 3">NBRC 106429</strain>
    </source>
</reference>
<feature type="domain" description="MmeI-like N-terminal" evidence="1">
    <location>
        <begin position="19"/>
        <end position="208"/>
    </location>
</feature>
<accession>A0A512DRT6</accession>
<dbReference type="EMBL" id="BJYZ01000014">
    <property type="protein sequence ID" value="GEO39202.1"/>
    <property type="molecule type" value="Genomic_DNA"/>
</dbReference>